<dbReference type="EMBL" id="BAAARA010000024">
    <property type="protein sequence ID" value="GAA2363306.1"/>
    <property type="molecule type" value="Genomic_DNA"/>
</dbReference>
<evidence type="ECO:0000256" key="1">
    <source>
        <dbReference type="SAM" id="Phobius"/>
    </source>
</evidence>
<keyword evidence="4" id="KW-1185">Reference proteome</keyword>
<feature type="transmembrane region" description="Helical" evidence="1">
    <location>
        <begin position="39"/>
        <end position="58"/>
    </location>
</feature>
<feature type="transmembrane region" description="Helical" evidence="1">
    <location>
        <begin position="105"/>
        <end position="125"/>
    </location>
</feature>
<reference evidence="3 4" key="1">
    <citation type="journal article" date="2019" name="Int. J. Syst. Evol. Microbiol.">
        <title>The Global Catalogue of Microorganisms (GCM) 10K type strain sequencing project: providing services to taxonomists for standard genome sequencing and annotation.</title>
        <authorList>
            <consortium name="The Broad Institute Genomics Platform"/>
            <consortium name="The Broad Institute Genome Sequencing Center for Infectious Disease"/>
            <person name="Wu L."/>
            <person name="Ma J."/>
        </authorList>
    </citation>
    <scope>NUCLEOTIDE SEQUENCE [LARGE SCALE GENOMIC DNA]</scope>
    <source>
        <strain evidence="3 4">JCM 16221</strain>
    </source>
</reference>
<feature type="transmembrane region" description="Helical" evidence="1">
    <location>
        <begin position="12"/>
        <end position="32"/>
    </location>
</feature>
<dbReference type="RefSeq" id="WP_344137698.1">
    <property type="nucleotide sequence ID" value="NZ_BAAARA010000024.1"/>
</dbReference>
<proteinExistence type="predicted"/>
<dbReference type="Pfam" id="PF04892">
    <property type="entry name" value="VanZ"/>
    <property type="match status" value="1"/>
</dbReference>
<feature type="transmembrane region" description="Helical" evidence="1">
    <location>
        <begin position="78"/>
        <end position="98"/>
    </location>
</feature>
<accession>A0ABN3GWW5</accession>
<feature type="transmembrane region" description="Helical" evidence="1">
    <location>
        <begin position="137"/>
        <end position="158"/>
    </location>
</feature>
<name>A0ABN3GWW5_9PSEU</name>
<organism evidence="3 4">
    <name type="scientific">Saccharopolyspora halophila</name>
    <dbReference type="NCBI Taxonomy" id="405551"/>
    <lineage>
        <taxon>Bacteria</taxon>
        <taxon>Bacillati</taxon>
        <taxon>Actinomycetota</taxon>
        <taxon>Actinomycetes</taxon>
        <taxon>Pseudonocardiales</taxon>
        <taxon>Pseudonocardiaceae</taxon>
        <taxon>Saccharopolyspora</taxon>
    </lineage>
</organism>
<dbReference type="Proteomes" id="UP001501218">
    <property type="component" value="Unassembled WGS sequence"/>
</dbReference>
<evidence type="ECO:0000313" key="3">
    <source>
        <dbReference type="EMBL" id="GAA2363306.1"/>
    </source>
</evidence>
<sequence length="170" mass="18246">MITNYLLTYSTLVPIVLVLVGTICVGTGYLVLRSRRCGSGTLWILVVLSAFPIAFTLVPTSTRMDDVTCVVQFAAPTLTRVELLANVAVFFPVVFFVTLATRRRLLMVLVGTSFSAAIEAVQAMVPAIGRACDTNDWAMNTIGTILAVMLANATIALASRVDRKNVGTES</sequence>
<protein>
    <recommendedName>
        <fullName evidence="2">VanZ-like domain-containing protein</fullName>
    </recommendedName>
</protein>
<evidence type="ECO:0000313" key="4">
    <source>
        <dbReference type="Proteomes" id="UP001501218"/>
    </source>
</evidence>
<feature type="domain" description="VanZ-like" evidence="2">
    <location>
        <begin position="55"/>
        <end position="152"/>
    </location>
</feature>
<comment type="caution">
    <text evidence="3">The sequence shown here is derived from an EMBL/GenBank/DDBJ whole genome shotgun (WGS) entry which is preliminary data.</text>
</comment>
<dbReference type="InterPro" id="IPR006976">
    <property type="entry name" value="VanZ-like"/>
</dbReference>
<evidence type="ECO:0000259" key="2">
    <source>
        <dbReference type="Pfam" id="PF04892"/>
    </source>
</evidence>
<gene>
    <name evidence="3" type="ORF">GCM10009854_48770</name>
</gene>
<keyword evidence="1" id="KW-0472">Membrane</keyword>
<keyword evidence="1" id="KW-1133">Transmembrane helix</keyword>
<keyword evidence="1" id="KW-0812">Transmembrane</keyword>